<dbReference type="Proteomes" id="UP001208689">
    <property type="component" value="Chromosome"/>
</dbReference>
<feature type="coiled-coil region" evidence="1">
    <location>
        <begin position="156"/>
        <end position="194"/>
    </location>
</feature>
<evidence type="ECO:0008006" key="4">
    <source>
        <dbReference type="Google" id="ProtNLM"/>
    </source>
</evidence>
<keyword evidence="3" id="KW-1185">Reference proteome</keyword>
<name>A0ABY6HUL0_9ARCH</name>
<gene>
    <name evidence="2" type="ORF">NEF87_002546</name>
</gene>
<protein>
    <recommendedName>
        <fullName evidence="4">Chromosome partition protein Smc</fullName>
    </recommendedName>
</protein>
<proteinExistence type="predicted"/>
<accession>A0ABY6HUL0</accession>
<dbReference type="EMBL" id="CP104013">
    <property type="protein sequence ID" value="UYP46261.1"/>
    <property type="molecule type" value="Genomic_DNA"/>
</dbReference>
<evidence type="ECO:0000256" key="1">
    <source>
        <dbReference type="SAM" id="Coils"/>
    </source>
</evidence>
<keyword evidence="1" id="KW-0175">Coiled coil</keyword>
<organism evidence="2 3">
    <name type="scientific">Candidatus Lokiarchaeum ossiferum</name>
    <dbReference type="NCBI Taxonomy" id="2951803"/>
    <lineage>
        <taxon>Archaea</taxon>
        <taxon>Promethearchaeati</taxon>
        <taxon>Promethearchaeota</taxon>
        <taxon>Promethearchaeia</taxon>
        <taxon>Promethearchaeales</taxon>
        <taxon>Promethearchaeaceae</taxon>
        <taxon>Candidatus Lokiarchaeum</taxon>
    </lineage>
</organism>
<evidence type="ECO:0000313" key="2">
    <source>
        <dbReference type="EMBL" id="UYP46261.1"/>
    </source>
</evidence>
<feature type="coiled-coil region" evidence="1">
    <location>
        <begin position="51"/>
        <end position="101"/>
    </location>
</feature>
<sequence>MPIITHQDLIELAKIDVEVASDFGKIAKKIETIASAEKKMGELYQSYTKDLSNYVRKMKDKSKQMEVLAREENSGVDDADVKAYKQRVAEVTDQIKALEGYYDRTKDLALQKKGMVKRMEEYNKLVVNNAKIRKRIVEIGLRIEKEKNKMVAADSLSKTEDALKDTEREFERSKKEMEKKWEQLVEERAEVNAMWAALKDSIEDFE</sequence>
<evidence type="ECO:0000313" key="3">
    <source>
        <dbReference type="Proteomes" id="UP001208689"/>
    </source>
</evidence>
<reference evidence="2" key="1">
    <citation type="submission" date="2022-09" db="EMBL/GenBank/DDBJ databases">
        <title>Actin cytoskeleton and complex cell architecture in an #Asgard archaeon.</title>
        <authorList>
            <person name="Ponce Toledo R.I."/>
            <person name="Schleper C."/>
            <person name="Rodrigues Oliveira T."/>
            <person name="Wollweber F."/>
            <person name="Xu J."/>
            <person name="Rittmann S."/>
            <person name="Klingl A."/>
            <person name="Pilhofer M."/>
        </authorList>
    </citation>
    <scope>NUCLEOTIDE SEQUENCE</scope>
    <source>
        <strain evidence="2">B-35</strain>
    </source>
</reference>